<evidence type="ECO:0008006" key="2">
    <source>
        <dbReference type="Google" id="ProtNLM"/>
    </source>
</evidence>
<name>X0VUX1_9ZZZZ</name>
<protein>
    <recommendedName>
        <fullName evidence="2">BACON domain-containing protein</fullName>
    </recommendedName>
</protein>
<organism evidence="1">
    <name type="scientific">marine sediment metagenome</name>
    <dbReference type="NCBI Taxonomy" id="412755"/>
    <lineage>
        <taxon>unclassified sequences</taxon>
        <taxon>metagenomes</taxon>
        <taxon>ecological metagenomes</taxon>
    </lineage>
</organism>
<comment type="caution">
    <text evidence="1">The sequence shown here is derived from an EMBL/GenBank/DDBJ whole genome shotgun (WGS) entry which is preliminary data.</text>
</comment>
<sequence>NSPFFVFVNHPLNPRFPAWPRTPYSCGPFDDGFGHDRSQYPYQELVMGCMAHPPEPEGVALWQALEVTPPDLSQVDFAEALKVSNFACDSPNYCYDDMDMPRPADSHMDPTEVGGDRSAIVGSPVLEVSTLNVEMAAHPQGLSQPHEVTISNAGTGLLVWRATPSASWLQLSANQGLALSKQLGGDTSALTIQASLAGLPMGKYVGTITLEAPYGGGNPKTITVTVNARAQSFVPGITKS</sequence>
<dbReference type="AlphaFoldDB" id="X0VUX1"/>
<gene>
    <name evidence="1" type="ORF">S01H1_56154</name>
</gene>
<accession>X0VUX1</accession>
<feature type="non-terminal residue" evidence="1">
    <location>
        <position position="1"/>
    </location>
</feature>
<dbReference type="EMBL" id="BARS01036546">
    <property type="protein sequence ID" value="GAG16253.1"/>
    <property type="molecule type" value="Genomic_DNA"/>
</dbReference>
<proteinExistence type="predicted"/>
<evidence type="ECO:0000313" key="1">
    <source>
        <dbReference type="EMBL" id="GAG16253.1"/>
    </source>
</evidence>
<reference evidence="1" key="1">
    <citation type="journal article" date="2014" name="Front. Microbiol.">
        <title>High frequency of phylogenetically diverse reductive dehalogenase-homologous genes in deep subseafloor sedimentary metagenomes.</title>
        <authorList>
            <person name="Kawai M."/>
            <person name="Futagami T."/>
            <person name="Toyoda A."/>
            <person name="Takaki Y."/>
            <person name="Nishi S."/>
            <person name="Hori S."/>
            <person name="Arai W."/>
            <person name="Tsubouchi T."/>
            <person name="Morono Y."/>
            <person name="Uchiyama I."/>
            <person name="Ito T."/>
            <person name="Fujiyama A."/>
            <person name="Inagaki F."/>
            <person name="Takami H."/>
        </authorList>
    </citation>
    <scope>NUCLEOTIDE SEQUENCE</scope>
    <source>
        <strain evidence="1">Expedition CK06-06</strain>
    </source>
</reference>